<sequence length="73" mass="8425">MEDFNENHSGRVDQPLAHEAGVNHTINAADQQLKARNLHTAKYLARTMLWEQQEKVDSDDIEISEQNTIEIHE</sequence>
<organism evidence="1 2">
    <name type="scientific">Anaerosporomusa subterranea</name>
    <dbReference type="NCBI Taxonomy" id="1794912"/>
    <lineage>
        <taxon>Bacteria</taxon>
        <taxon>Bacillati</taxon>
        <taxon>Bacillota</taxon>
        <taxon>Negativicutes</taxon>
        <taxon>Acetonemataceae</taxon>
        <taxon>Anaerosporomusa</taxon>
    </lineage>
</organism>
<protein>
    <submittedName>
        <fullName evidence="1">Uncharacterized protein</fullName>
    </submittedName>
</protein>
<dbReference type="AlphaFoldDB" id="A0A154BM42"/>
<proteinExistence type="predicted"/>
<dbReference type="STRING" id="1794912.AXX12_15515"/>
<reference evidence="1 2" key="1">
    <citation type="submission" date="2016-02" db="EMBL/GenBank/DDBJ databases">
        <title>Anaerosporomusa subterraneum gen. nov., sp. nov., a spore-forming obligate anaerobe isolated from saprolite.</title>
        <authorList>
            <person name="Choi J.K."/>
            <person name="Shah M."/>
            <person name="Yee N."/>
        </authorList>
    </citation>
    <scope>NUCLEOTIDE SEQUENCE [LARGE SCALE GENOMIC DNA]</scope>
    <source>
        <strain evidence="1 2">RU4</strain>
    </source>
</reference>
<name>A0A154BM42_ANASB</name>
<evidence type="ECO:0000313" key="1">
    <source>
        <dbReference type="EMBL" id="KYZ74986.1"/>
    </source>
</evidence>
<comment type="caution">
    <text evidence="1">The sequence shown here is derived from an EMBL/GenBank/DDBJ whole genome shotgun (WGS) entry which is preliminary data.</text>
</comment>
<evidence type="ECO:0000313" key="2">
    <source>
        <dbReference type="Proteomes" id="UP000076268"/>
    </source>
</evidence>
<keyword evidence="2" id="KW-1185">Reference proteome</keyword>
<dbReference type="EMBL" id="LSGP01000026">
    <property type="protein sequence ID" value="KYZ74986.1"/>
    <property type="molecule type" value="Genomic_DNA"/>
</dbReference>
<dbReference type="Proteomes" id="UP000076268">
    <property type="component" value="Unassembled WGS sequence"/>
</dbReference>
<gene>
    <name evidence="1" type="ORF">AXX12_15515</name>
</gene>
<dbReference type="RefSeq" id="WP_066245523.1">
    <property type="nucleotide sequence ID" value="NZ_LSGP01000026.1"/>
</dbReference>
<accession>A0A154BM42</accession>